<evidence type="ECO:0000256" key="1">
    <source>
        <dbReference type="SAM" id="MobiDB-lite"/>
    </source>
</evidence>
<name>A0A067MCI5_BOTB1</name>
<feature type="non-terminal residue" evidence="3">
    <location>
        <position position="1"/>
    </location>
</feature>
<dbReference type="Pfam" id="PF22936">
    <property type="entry name" value="Pol_BBD"/>
    <property type="match status" value="1"/>
</dbReference>
<dbReference type="OrthoDB" id="5598079at2759"/>
<feature type="non-terminal residue" evidence="3">
    <location>
        <position position="131"/>
    </location>
</feature>
<dbReference type="Proteomes" id="UP000027195">
    <property type="component" value="Unassembled WGS sequence"/>
</dbReference>
<proteinExistence type="predicted"/>
<evidence type="ECO:0000313" key="3">
    <source>
        <dbReference type="EMBL" id="KDQ12395.1"/>
    </source>
</evidence>
<dbReference type="STRING" id="930990.A0A067MCI5"/>
<gene>
    <name evidence="3" type="ORF">BOTBODRAFT_72980</name>
</gene>
<organism evidence="3 4">
    <name type="scientific">Botryobasidium botryosum (strain FD-172 SS1)</name>
    <dbReference type="NCBI Taxonomy" id="930990"/>
    <lineage>
        <taxon>Eukaryota</taxon>
        <taxon>Fungi</taxon>
        <taxon>Dikarya</taxon>
        <taxon>Basidiomycota</taxon>
        <taxon>Agaricomycotina</taxon>
        <taxon>Agaricomycetes</taxon>
        <taxon>Cantharellales</taxon>
        <taxon>Botryobasidiaceae</taxon>
        <taxon>Botryobasidium</taxon>
    </lineage>
</organism>
<reference evidence="4" key="1">
    <citation type="journal article" date="2014" name="Proc. Natl. Acad. Sci. U.S.A.">
        <title>Extensive sampling of basidiomycete genomes demonstrates inadequacy of the white-rot/brown-rot paradigm for wood decay fungi.</title>
        <authorList>
            <person name="Riley R."/>
            <person name="Salamov A.A."/>
            <person name="Brown D.W."/>
            <person name="Nagy L.G."/>
            <person name="Floudas D."/>
            <person name="Held B.W."/>
            <person name="Levasseur A."/>
            <person name="Lombard V."/>
            <person name="Morin E."/>
            <person name="Otillar R."/>
            <person name="Lindquist E.A."/>
            <person name="Sun H."/>
            <person name="LaButti K.M."/>
            <person name="Schmutz J."/>
            <person name="Jabbour D."/>
            <person name="Luo H."/>
            <person name="Baker S.E."/>
            <person name="Pisabarro A.G."/>
            <person name="Walton J.D."/>
            <person name="Blanchette R.A."/>
            <person name="Henrissat B."/>
            <person name="Martin F."/>
            <person name="Cullen D."/>
            <person name="Hibbett D.S."/>
            <person name="Grigoriev I.V."/>
        </authorList>
    </citation>
    <scope>NUCLEOTIDE SEQUENCE [LARGE SCALE GENOMIC DNA]</scope>
    <source>
        <strain evidence="4">FD-172 SS1</strain>
    </source>
</reference>
<dbReference type="EMBL" id="KL198050">
    <property type="protein sequence ID" value="KDQ12395.1"/>
    <property type="molecule type" value="Genomic_DNA"/>
</dbReference>
<keyword evidence="4" id="KW-1185">Reference proteome</keyword>
<dbReference type="InterPro" id="IPR054722">
    <property type="entry name" value="PolX-like_BBD"/>
</dbReference>
<feature type="compositionally biased region" description="Polar residues" evidence="1">
    <location>
        <begin position="80"/>
        <end position="92"/>
    </location>
</feature>
<dbReference type="HOGENOM" id="CLU_086752_1_0_1"/>
<accession>A0A067MCI5</accession>
<feature type="compositionally biased region" description="Basic and acidic residues" evidence="1">
    <location>
        <begin position="23"/>
        <end position="32"/>
    </location>
</feature>
<evidence type="ECO:0000259" key="2">
    <source>
        <dbReference type="Pfam" id="PF22936"/>
    </source>
</evidence>
<protein>
    <recommendedName>
        <fullName evidence="2">Retrovirus-related Pol polyprotein from transposon TNT 1-94-like beta-barrel domain-containing protein</fullName>
    </recommendedName>
</protein>
<evidence type="ECO:0000313" key="4">
    <source>
        <dbReference type="Proteomes" id="UP000027195"/>
    </source>
</evidence>
<feature type="domain" description="Retrovirus-related Pol polyprotein from transposon TNT 1-94-like beta-barrel" evidence="2">
    <location>
        <begin position="82"/>
        <end position="128"/>
    </location>
</feature>
<feature type="region of interest" description="Disordered" evidence="1">
    <location>
        <begin position="20"/>
        <end position="94"/>
    </location>
</feature>
<dbReference type="AlphaFoldDB" id="A0A067MCI5"/>
<sequence length="131" mass="14292">CAFCGGPSHVLADCHRFKAAQTKAKEEREEVARNQQKKKRGGGAKAAQEASQDTNRATEFAGNASITPPSSPARVFNPSADWNTDTGATSHMTPHRHWFTTYTPTRTPIRLADNSIVYAEGIGSVQFQLVF</sequence>
<dbReference type="InParanoid" id="A0A067MCI5"/>